<accession>A0AAV0TVH5</accession>
<evidence type="ECO:0000313" key="2">
    <source>
        <dbReference type="EMBL" id="CAI5726528.1"/>
    </source>
</evidence>
<dbReference type="AlphaFoldDB" id="A0AAV0TVH5"/>
<evidence type="ECO:0000259" key="1">
    <source>
        <dbReference type="Pfam" id="PF20179"/>
    </source>
</evidence>
<evidence type="ECO:0000313" key="3">
    <source>
        <dbReference type="Proteomes" id="UP001162031"/>
    </source>
</evidence>
<proteinExistence type="predicted"/>
<protein>
    <recommendedName>
        <fullName evidence="1">Mitochondrial splicing suppressor 51-like C-terminal domain-containing protein</fullName>
    </recommendedName>
</protein>
<feature type="domain" description="Mitochondrial splicing suppressor 51-like C-terminal" evidence="1">
    <location>
        <begin position="28"/>
        <end position="211"/>
    </location>
</feature>
<dbReference type="EMBL" id="CANTFL010000665">
    <property type="protein sequence ID" value="CAI5726528.1"/>
    <property type="molecule type" value="Genomic_DNA"/>
</dbReference>
<sequence>MTPADTRAATLVAWLHRLEHDTFSQAPAMTYAVTKSLTIHVLGADHREGNSGAATFEVFRAFTEDVVSRARLTSLQFVLVGPNVSRPLHLNECTHQWPLPPSDAMGRDAATCDVTIRYFVGSFERYFLDKQRFCAPDLVVCFNAGLWGYDDWRPAMQLVLHDVPRAPLLVTSYNAHEARDDEDVLDTMTTTSRQWLWRPEKNPCGASTPRATANVAARVLKENDYWMCLARAADNKT</sequence>
<organism evidence="2 3">
    <name type="scientific">Hyaloperonospora brassicae</name>
    <name type="common">Brassica downy mildew</name>
    <name type="synonym">Peronospora brassicae</name>
    <dbReference type="NCBI Taxonomy" id="162125"/>
    <lineage>
        <taxon>Eukaryota</taxon>
        <taxon>Sar</taxon>
        <taxon>Stramenopiles</taxon>
        <taxon>Oomycota</taxon>
        <taxon>Peronosporomycetes</taxon>
        <taxon>Peronosporales</taxon>
        <taxon>Peronosporaceae</taxon>
        <taxon>Hyaloperonospora</taxon>
    </lineage>
</organism>
<dbReference type="InterPro" id="IPR046824">
    <property type="entry name" value="Mss51-like_C"/>
</dbReference>
<dbReference type="PANTHER" id="PTHR28069">
    <property type="entry name" value="GH20023P"/>
    <property type="match status" value="1"/>
</dbReference>
<gene>
    <name evidence="2" type="ORF">HBR001_LOCUS3865</name>
</gene>
<dbReference type="Proteomes" id="UP001162031">
    <property type="component" value="Unassembled WGS sequence"/>
</dbReference>
<name>A0AAV0TVH5_HYABA</name>
<reference evidence="2" key="1">
    <citation type="submission" date="2022-12" db="EMBL/GenBank/DDBJ databases">
        <authorList>
            <person name="Webb A."/>
        </authorList>
    </citation>
    <scope>NUCLEOTIDE SEQUENCE</scope>
    <source>
        <strain evidence="2">Hp1</strain>
    </source>
</reference>
<keyword evidence="3" id="KW-1185">Reference proteome</keyword>
<comment type="caution">
    <text evidence="2">The sequence shown here is derived from an EMBL/GenBank/DDBJ whole genome shotgun (WGS) entry which is preliminary data.</text>
</comment>
<dbReference type="Pfam" id="PF20179">
    <property type="entry name" value="MSS51_C"/>
    <property type="match status" value="1"/>
</dbReference>